<dbReference type="RefSeq" id="WP_062391757.1">
    <property type="nucleotide sequence ID" value="NZ_CP011853.1"/>
</dbReference>
<dbReference type="AlphaFoldDB" id="A0A0N9N9C2"/>
<proteinExistence type="inferred from homology"/>
<evidence type="ECO:0000313" key="5">
    <source>
        <dbReference type="Proteomes" id="UP000063789"/>
    </source>
</evidence>
<dbReference type="KEGG" id="goq:ACH46_03840"/>
<sequence length="176" mass="18512">MTTSMGADRPLSPVTDQSALKRAFSCFPSGVVAVCRRDDAGAPIGMSASAFTTVSLDPPLVSVCVRNGSATWPSLKAPGTVGVSVFAAHQGELCRRLAGPTEERFTDIHPIFDESGAVFVPGATAHLACTVFSEIPAGDHFVVLLAIESLRCDPTVDPLVFHASSFRALEARRAQI</sequence>
<dbReference type="OrthoDB" id="9792858at2"/>
<keyword evidence="5" id="KW-1185">Reference proteome</keyword>
<dbReference type="SMART" id="SM00903">
    <property type="entry name" value="Flavin_Reduct"/>
    <property type="match status" value="1"/>
</dbReference>
<dbReference type="GO" id="GO:0010181">
    <property type="term" value="F:FMN binding"/>
    <property type="evidence" value="ECO:0007669"/>
    <property type="project" value="InterPro"/>
</dbReference>
<gene>
    <name evidence="4" type="ORF">ACH46_03840</name>
</gene>
<dbReference type="Proteomes" id="UP000063789">
    <property type="component" value="Chromosome"/>
</dbReference>
<accession>A0A0N9N9C2</accession>
<dbReference type="Pfam" id="PF01613">
    <property type="entry name" value="Flavin_Reduct"/>
    <property type="match status" value="1"/>
</dbReference>
<dbReference type="PANTHER" id="PTHR30466">
    <property type="entry name" value="FLAVIN REDUCTASE"/>
    <property type="match status" value="1"/>
</dbReference>
<feature type="domain" description="Flavin reductase like" evidence="3">
    <location>
        <begin position="24"/>
        <end position="168"/>
    </location>
</feature>
<evidence type="ECO:0000256" key="2">
    <source>
        <dbReference type="ARBA" id="ARBA00023002"/>
    </source>
</evidence>
<dbReference type="GO" id="GO:0042602">
    <property type="term" value="F:riboflavin reductase (NADPH) activity"/>
    <property type="evidence" value="ECO:0007669"/>
    <property type="project" value="TreeGrafter"/>
</dbReference>
<dbReference type="InterPro" id="IPR050268">
    <property type="entry name" value="NADH-dep_flavin_reductase"/>
</dbReference>
<dbReference type="PATRIC" id="fig|1136941.3.peg.777"/>
<evidence type="ECO:0000256" key="1">
    <source>
        <dbReference type="ARBA" id="ARBA00008898"/>
    </source>
</evidence>
<dbReference type="SUPFAM" id="SSF50475">
    <property type="entry name" value="FMN-binding split barrel"/>
    <property type="match status" value="1"/>
</dbReference>
<dbReference type="PANTHER" id="PTHR30466:SF11">
    <property type="entry name" value="FLAVIN-DEPENDENT MONOOXYGENASE, REDUCTASE SUBUNIT HSAB"/>
    <property type="match status" value="1"/>
</dbReference>
<evidence type="ECO:0000259" key="3">
    <source>
        <dbReference type="SMART" id="SM00903"/>
    </source>
</evidence>
<dbReference type="STRING" id="1136941.ACH46_03840"/>
<dbReference type="Gene3D" id="2.30.110.10">
    <property type="entry name" value="Electron Transport, Fmn-binding Protein, Chain A"/>
    <property type="match status" value="1"/>
</dbReference>
<comment type="similarity">
    <text evidence="1">Belongs to the non-flavoprotein flavin reductase family.</text>
</comment>
<evidence type="ECO:0000313" key="4">
    <source>
        <dbReference type="EMBL" id="ALG83796.1"/>
    </source>
</evidence>
<reference evidence="4 5" key="2">
    <citation type="journal article" date="2017" name="Int. J. Syst. Evol. Microbiol.">
        <title>Gordonia phthalatica sp. nov., a di-n-butyl phthalate-degrading bacterium isolated from activated sludge.</title>
        <authorList>
            <person name="Jin D."/>
            <person name="Kong X."/>
            <person name="Jia M."/>
            <person name="Yu X."/>
            <person name="Wang X."/>
            <person name="Zhuang X."/>
            <person name="Deng Y."/>
            <person name="Bai Z."/>
        </authorList>
    </citation>
    <scope>NUCLEOTIDE SEQUENCE [LARGE SCALE GENOMIC DNA]</scope>
    <source>
        <strain evidence="4 5">QH-11</strain>
    </source>
</reference>
<organism evidence="4 5">
    <name type="scientific">Gordonia phthalatica</name>
    <dbReference type="NCBI Taxonomy" id="1136941"/>
    <lineage>
        <taxon>Bacteria</taxon>
        <taxon>Bacillati</taxon>
        <taxon>Actinomycetota</taxon>
        <taxon>Actinomycetes</taxon>
        <taxon>Mycobacteriales</taxon>
        <taxon>Gordoniaceae</taxon>
        <taxon>Gordonia</taxon>
    </lineage>
</organism>
<reference evidence="5" key="1">
    <citation type="submission" date="2015-06" db="EMBL/GenBank/DDBJ databases">
        <title>Complete genome sequence and metabolic analysis of phthalate degradation pathway in Gordonia sp. QH-11.</title>
        <authorList>
            <person name="Jin D."/>
            <person name="Kong X."/>
            <person name="Bai Z."/>
        </authorList>
    </citation>
    <scope>NUCLEOTIDE SEQUENCE [LARGE SCALE GENOMIC DNA]</scope>
    <source>
        <strain evidence="5">QH-11</strain>
    </source>
</reference>
<dbReference type="EMBL" id="CP011853">
    <property type="protein sequence ID" value="ALG83796.1"/>
    <property type="molecule type" value="Genomic_DNA"/>
</dbReference>
<keyword evidence="2" id="KW-0560">Oxidoreductase</keyword>
<dbReference type="InterPro" id="IPR012349">
    <property type="entry name" value="Split_barrel_FMN-bd"/>
</dbReference>
<protein>
    <submittedName>
        <fullName evidence="4">Flavin reductase</fullName>
    </submittedName>
</protein>
<name>A0A0N9N9C2_9ACTN</name>
<dbReference type="InterPro" id="IPR002563">
    <property type="entry name" value="Flavin_Rdtase-like_dom"/>
</dbReference>